<evidence type="ECO:0000256" key="12">
    <source>
        <dbReference type="PIRSR" id="PIRSR604241-50"/>
    </source>
</evidence>
<keyword evidence="7" id="KW-0472">Membrane</keyword>
<organism evidence="14 15">
    <name type="scientific">Tagetes erecta</name>
    <name type="common">African marigold</name>
    <dbReference type="NCBI Taxonomy" id="13708"/>
    <lineage>
        <taxon>Eukaryota</taxon>
        <taxon>Viridiplantae</taxon>
        <taxon>Streptophyta</taxon>
        <taxon>Embryophyta</taxon>
        <taxon>Tracheophyta</taxon>
        <taxon>Spermatophyta</taxon>
        <taxon>Magnoliopsida</taxon>
        <taxon>eudicotyledons</taxon>
        <taxon>Gunneridae</taxon>
        <taxon>Pentapetalae</taxon>
        <taxon>asterids</taxon>
        <taxon>campanulids</taxon>
        <taxon>Asterales</taxon>
        <taxon>Asteraceae</taxon>
        <taxon>Asteroideae</taxon>
        <taxon>Heliantheae alliance</taxon>
        <taxon>Tageteae</taxon>
        <taxon>Tagetes</taxon>
    </lineage>
</organism>
<evidence type="ECO:0000256" key="4">
    <source>
        <dbReference type="ARBA" id="ARBA00022554"/>
    </source>
</evidence>
<proteinExistence type="inferred from homology"/>
<evidence type="ECO:0000313" key="14">
    <source>
        <dbReference type="EMBL" id="KAK1436295.1"/>
    </source>
</evidence>
<dbReference type="Gene3D" id="3.10.20.90">
    <property type="entry name" value="Phosphatidylinositol 3-kinase Catalytic Subunit, Chain A, domain 1"/>
    <property type="match status" value="1"/>
</dbReference>
<evidence type="ECO:0000256" key="13">
    <source>
        <dbReference type="RuleBase" id="RU004384"/>
    </source>
</evidence>
<dbReference type="GO" id="GO:0005856">
    <property type="term" value="C:cytoskeleton"/>
    <property type="evidence" value="ECO:0007669"/>
    <property type="project" value="UniProtKB-SubCell"/>
</dbReference>
<name>A0AAD8L5X6_TARER</name>
<evidence type="ECO:0000256" key="3">
    <source>
        <dbReference type="ARBA" id="ARBA00007293"/>
    </source>
</evidence>
<dbReference type="GO" id="GO:0000421">
    <property type="term" value="C:autophagosome membrane"/>
    <property type="evidence" value="ECO:0007669"/>
    <property type="project" value="UniProtKB-SubCell"/>
</dbReference>
<keyword evidence="8" id="KW-0963">Cytoplasm</keyword>
<accession>A0AAD8L5X6</accession>
<keyword evidence="15" id="KW-1185">Reference proteome</keyword>
<comment type="caution">
    <text evidence="14">The sequence shown here is derived from an EMBL/GenBank/DDBJ whole genome shotgun (WGS) entry which is preliminary data.</text>
</comment>
<dbReference type="Proteomes" id="UP001229421">
    <property type="component" value="Unassembled WGS sequence"/>
</dbReference>
<evidence type="ECO:0000256" key="7">
    <source>
        <dbReference type="ARBA" id="ARBA00023136"/>
    </source>
</evidence>
<dbReference type="CDD" id="cd16128">
    <property type="entry name" value="Ubl_ATG8"/>
    <property type="match status" value="1"/>
</dbReference>
<protein>
    <recommendedName>
        <fullName evidence="13">Autophagy-related protein</fullName>
    </recommendedName>
</protein>
<keyword evidence="4" id="KW-0926">Vacuole</keyword>
<dbReference type="AlphaFoldDB" id="A0AAD8L5X6"/>
<keyword evidence="8" id="KW-0206">Cytoskeleton</keyword>
<dbReference type="Pfam" id="PF02991">
    <property type="entry name" value="ATG8"/>
    <property type="match status" value="1"/>
</dbReference>
<evidence type="ECO:0000256" key="11">
    <source>
        <dbReference type="ARBA" id="ARBA00037813"/>
    </source>
</evidence>
<evidence type="ECO:0000256" key="5">
    <source>
        <dbReference type="ARBA" id="ARBA00022786"/>
    </source>
</evidence>
<reference evidence="14" key="1">
    <citation type="journal article" date="2023" name="bioRxiv">
        <title>Improved chromosome-level genome assembly for marigold (Tagetes erecta).</title>
        <authorList>
            <person name="Jiang F."/>
            <person name="Yuan L."/>
            <person name="Wang S."/>
            <person name="Wang H."/>
            <person name="Xu D."/>
            <person name="Wang A."/>
            <person name="Fan W."/>
        </authorList>
    </citation>
    <scope>NUCLEOTIDE SEQUENCE</scope>
    <source>
        <strain evidence="14">WSJ</strain>
        <tissue evidence="14">Leaf</tissue>
    </source>
</reference>
<dbReference type="EMBL" id="JAUHHV010000001">
    <property type="protein sequence ID" value="KAK1436295.1"/>
    <property type="molecule type" value="Genomic_DNA"/>
</dbReference>
<dbReference type="SUPFAM" id="SSF54236">
    <property type="entry name" value="Ubiquitin-like"/>
    <property type="match status" value="1"/>
</dbReference>
<sequence>MYRYLSARYNLKSLTLSVLYILRTKQKPEQFYYPLKSIKLLSEKTGSEMAKSLFKQEHDIEKRRAEAARIREKYPDRVPVIVEKGEQSDVPNIDKKKYLVPADLTVGQFVYVIRKRIKLSAEKAIFIFVDNALPPTGAIMSSVYEEKKDEDGFLYVTYSGENTFGEL</sequence>
<dbReference type="InterPro" id="IPR004241">
    <property type="entry name" value="Atg8-like"/>
</dbReference>
<dbReference type="FunFam" id="3.10.20.90:FF:000010">
    <property type="entry name" value="Autophagy-related protein"/>
    <property type="match status" value="1"/>
</dbReference>
<keyword evidence="5" id="KW-0833">Ubl conjugation pathway</keyword>
<evidence type="ECO:0000256" key="10">
    <source>
        <dbReference type="ARBA" id="ARBA00023329"/>
    </source>
</evidence>
<comment type="similarity">
    <text evidence="3 13">Belongs to the ATG8 family.</text>
</comment>
<evidence type="ECO:0000256" key="1">
    <source>
        <dbReference type="ARBA" id="ARBA00004245"/>
    </source>
</evidence>
<comment type="subcellular location">
    <subcellularLocation>
        <location evidence="1">Cytoplasm</location>
        <location evidence="1">Cytoskeleton</location>
    </subcellularLocation>
    <subcellularLocation>
        <location evidence="2">Cytoplasmic vesicle</location>
        <location evidence="2">Autophagosome membrane</location>
        <topology evidence="2">Lipid-anchor</topology>
    </subcellularLocation>
    <subcellularLocation>
        <location evidence="11">Vacuole membrane</location>
    </subcellularLocation>
</comment>
<keyword evidence="6 13" id="KW-0072">Autophagy</keyword>
<feature type="lipid moiety-binding region" description="Phosphatidylserine amidated glycine; alternate" evidence="12">
    <location>
        <position position="165"/>
    </location>
</feature>
<dbReference type="GO" id="GO:0031410">
    <property type="term" value="C:cytoplasmic vesicle"/>
    <property type="evidence" value="ECO:0007669"/>
    <property type="project" value="UniProtKB-KW"/>
</dbReference>
<evidence type="ECO:0000313" key="15">
    <source>
        <dbReference type="Proteomes" id="UP001229421"/>
    </source>
</evidence>
<evidence type="ECO:0000256" key="9">
    <source>
        <dbReference type="ARBA" id="ARBA00023288"/>
    </source>
</evidence>
<evidence type="ECO:0000256" key="6">
    <source>
        <dbReference type="ARBA" id="ARBA00023006"/>
    </source>
</evidence>
<dbReference type="InterPro" id="IPR029071">
    <property type="entry name" value="Ubiquitin-like_domsf"/>
</dbReference>
<keyword evidence="10" id="KW-0968">Cytoplasmic vesicle</keyword>
<evidence type="ECO:0000256" key="8">
    <source>
        <dbReference type="ARBA" id="ARBA00023212"/>
    </source>
</evidence>
<dbReference type="PANTHER" id="PTHR10969">
    <property type="entry name" value="MICROTUBULE-ASSOCIATED PROTEINS 1A/1B LIGHT CHAIN 3-RELATED"/>
    <property type="match status" value="1"/>
</dbReference>
<keyword evidence="9 12" id="KW-0449">Lipoprotein</keyword>
<evidence type="ECO:0000256" key="2">
    <source>
        <dbReference type="ARBA" id="ARBA00004512"/>
    </source>
</evidence>
<dbReference type="GO" id="GO:0006914">
    <property type="term" value="P:autophagy"/>
    <property type="evidence" value="ECO:0007669"/>
    <property type="project" value="UniProtKB-KW"/>
</dbReference>
<gene>
    <name evidence="14" type="ORF">QVD17_02074</name>
</gene>